<dbReference type="GO" id="GO:0097367">
    <property type="term" value="F:carbohydrate derivative binding"/>
    <property type="evidence" value="ECO:0007669"/>
    <property type="project" value="InterPro"/>
</dbReference>
<protein>
    <submittedName>
        <fullName evidence="6">MurR/RpiR family transcriptional regulator</fullName>
    </submittedName>
</protein>
<evidence type="ECO:0000259" key="4">
    <source>
        <dbReference type="PROSITE" id="PS51071"/>
    </source>
</evidence>
<organism evidence="6 7">
    <name type="scientific">Paenibacillus thalictri</name>
    <dbReference type="NCBI Taxonomy" id="2527873"/>
    <lineage>
        <taxon>Bacteria</taxon>
        <taxon>Bacillati</taxon>
        <taxon>Bacillota</taxon>
        <taxon>Bacilli</taxon>
        <taxon>Bacillales</taxon>
        <taxon>Paenibacillaceae</taxon>
        <taxon>Paenibacillus</taxon>
    </lineage>
</organism>
<dbReference type="PANTHER" id="PTHR30514:SF1">
    <property type="entry name" value="HTH-TYPE TRANSCRIPTIONAL REGULATOR HEXR-RELATED"/>
    <property type="match status" value="1"/>
</dbReference>
<dbReference type="OrthoDB" id="3684496at2"/>
<evidence type="ECO:0000313" key="7">
    <source>
        <dbReference type="Proteomes" id="UP000293142"/>
    </source>
</evidence>
<dbReference type="PROSITE" id="PS51464">
    <property type="entry name" value="SIS"/>
    <property type="match status" value="1"/>
</dbReference>
<evidence type="ECO:0000313" key="6">
    <source>
        <dbReference type="EMBL" id="TBL80161.1"/>
    </source>
</evidence>
<feature type="domain" description="SIS" evidence="5">
    <location>
        <begin position="137"/>
        <end position="277"/>
    </location>
</feature>
<dbReference type="AlphaFoldDB" id="A0A4V2J4K7"/>
<feature type="domain" description="HTH rpiR-type" evidence="4">
    <location>
        <begin position="15"/>
        <end position="91"/>
    </location>
</feature>
<dbReference type="InterPro" id="IPR036388">
    <property type="entry name" value="WH-like_DNA-bd_sf"/>
</dbReference>
<dbReference type="InterPro" id="IPR035472">
    <property type="entry name" value="RpiR-like_SIS"/>
</dbReference>
<comment type="caution">
    <text evidence="6">The sequence shown here is derived from an EMBL/GenBank/DDBJ whole genome shotgun (WGS) entry which is preliminary data.</text>
</comment>
<reference evidence="6 7" key="1">
    <citation type="submission" date="2019-02" db="EMBL/GenBank/DDBJ databases">
        <title>Paenibacillus sp. nov., isolated from surface-sterilized tissue of Thalictrum simplex L.</title>
        <authorList>
            <person name="Tuo L."/>
        </authorList>
    </citation>
    <scope>NUCLEOTIDE SEQUENCE [LARGE SCALE GENOMIC DNA]</scope>
    <source>
        <strain evidence="6 7">N2SHLJ1</strain>
    </source>
</reference>
<dbReference type="InterPro" id="IPR000281">
    <property type="entry name" value="HTH_RpiR"/>
</dbReference>
<evidence type="ECO:0000256" key="2">
    <source>
        <dbReference type="ARBA" id="ARBA00023125"/>
    </source>
</evidence>
<dbReference type="InterPro" id="IPR046348">
    <property type="entry name" value="SIS_dom_sf"/>
</dbReference>
<dbReference type="SUPFAM" id="SSF53697">
    <property type="entry name" value="SIS domain"/>
    <property type="match status" value="1"/>
</dbReference>
<dbReference type="Gene3D" id="1.10.10.10">
    <property type="entry name" value="Winged helix-like DNA-binding domain superfamily/Winged helix DNA-binding domain"/>
    <property type="match status" value="1"/>
</dbReference>
<dbReference type="RefSeq" id="WP_131012577.1">
    <property type="nucleotide sequence ID" value="NZ_SIRE01000005.1"/>
</dbReference>
<proteinExistence type="predicted"/>
<evidence type="ECO:0000259" key="5">
    <source>
        <dbReference type="PROSITE" id="PS51464"/>
    </source>
</evidence>
<gene>
    <name evidence="6" type="ORF">EYB31_06990</name>
</gene>
<dbReference type="EMBL" id="SIRE01000005">
    <property type="protein sequence ID" value="TBL80161.1"/>
    <property type="molecule type" value="Genomic_DNA"/>
</dbReference>
<dbReference type="GO" id="GO:1901135">
    <property type="term" value="P:carbohydrate derivative metabolic process"/>
    <property type="evidence" value="ECO:0007669"/>
    <property type="project" value="InterPro"/>
</dbReference>
<dbReference type="SUPFAM" id="SSF46689">
    <property type="entry name" value="Homeodomain-like"/>
    <property type="match status" value="1"/>
</dbReference>
<dbReference type="Pfam" id="PF01380">
    <property type="entry name" value="SIS"/>
    <property type="match status" value="1"/>
</dbReference>
<dbReference type="Proteomes" id="UP000293142">
    <property type="component" value="Unassembled WGS sequence"/>
</dbReference>
<keyword evidence="3" id="KW-0804">Transcription</keyword>
<dbReference type="GO" id="GO:0003677">
    <property type="term" value="F:DNA binding"/>
    <property type="evidence" value="ECO:0007669"/>
    <property type="project" value="UniProtKB-KW"/>
</dbReference>
<dbReference type="PANTHER" id="PTHR30514">
    <property type="entry name" value="GLUCOKINASE"/>
    <property type="match status" value="1"/>
</dbReference>
<name>A0A4V2J4K7_9BACL</name>
<sequence length="295" mass="32447">MSESWIKEGASLGAINIFTTIHSKYNNLTNTEKKVADYVLENPKSVVYMSITDLADICGVGESSIFRFCKSLSYKGYQDFKIAIAHSITVENEIPQLTDKVLMNDSIGQVASKVLATNISALNETYNLIDSAKIDQAIELLLQAEKIIFFGVGSSLMTAMEAKIKFMRITNKTECTIDSHLQMMSAALMTKRDVAVIISYSGSTKDSIEVAKKAKDSGATVISITRFEKSPLTSYSDLTLLCGANEGPLQGGSLSAKISQLYLLDVLYVEYFKRSYEESIRNKESTAESVVVKLL</sequence>
<keyword evidence="7" id="KW-1185">Reference proteome</keyword>
<dbReference type="CDD" id="cd05013">
    <property type="entry name" value="SIS_RpiR"/>
    <property type="match status" value="1"/>
</dbReference>
<keyword evidence="1" id="KW-0805">Transcription regulation</keyword>
<dbReference type="InterPro" id="IPR047640">
    <property type="entry name" value="RpiR-like"/>
</dbReference>
<keyword evidence="2" id="KW-0238">DNA-binding</keyword>
<dbReference type="Pfam" id="PF01418">
    <property type="entry name" value="HTH_6"/>
    <property type="match status" value="1"/>
</dbReference>
<dbReference type="GO" id="GO:0003700">
    <property type="term" value="F:DNA-binding transcription factor activity"/>
    <property type="evidence" value="ECO:0007669"/>
    <property type="project" value="InterPro"/>
</dbReference>
<evidence type="ECO:0000256" key="3">
    <source>
        <dbReference type="ARBA" id="ARBA00023163"/>
    </source>
</evidence>
<accession>A0A4V2J4K7</accession>
<dbReference type="InterPro" id="IPR001347">
    <property type="entry name" value="SIS_dom"/>
</dbReference>
<dbReference type="Gene3D" id="3.40.50.10490">
    <property type="entry name" value="Glucose-6-phosphate isomerase like protein, domain 1"/>
    <property type="match status" value="1"/>
</dbReference>
<evidence type="ECO:0000256" key="1">
    <source>
        <dbReference type="ARBA" id="ARBA00023015"/>
    </source>
</evidence>
<dbReference type="PROSITE" id="PS51071">
    <property type="entry name" value="HTH_RPIR"/>
    <property type="match status" value="1"/>
</dbReference>
<dbReference type="InterPro" id="IPR009057">
    <property type="entry name" value="Homeodomain-like_sf"/>
</dbReference>